<evidence type="ECO:0000313" key="3">
    <source>
        <dbReference type="Proteomes" id="UP001516472"/>
    </source>
</evidence>
<comment type="caution">
    <text evidence="2">The sequence shown here is derived from an EMBL/GenBank/DDBJ whole genome shotgun (WGS) entry which is preliminary data.</text>
</comment>
<dbReference type="PROSITE" id="PS51257">
    <property type="entry name" value="PROKAR_LIPOPROTEIN"/>
    <property type="match status" value="1"/>
</dbReference>
<keyword evidence="1" id="KW-0732">Signal</keyword>
<reference evidence="2 3" key="1">
    <citation type="submission" date="2020-02" db="EMBL/GenBank/DDBJ databases">
        <authorList>
            <person name="Babadi Z.K."/>
            <person name="Risdian C."/>
            <person name="Ebrahimipour G.H."/>
            <person name="Wink J."/>
        </authorList>
    </citation>
    <scope>NUCLEOTIDE SEQUENCE [LARGE SCALE GENOMIC DNA]</scope>
    <source>
        <strain evidence="2 3">ZKHCc1 1396</strain>
    </source>
</reference>
<dbReference type="InterPro" id="IPR029058">
    <property type="entry name" value="AB_hydrolase_fold"/>
</dbReference>
<evidence type="ECO:0000256" key="1">
    <source>
        <dbReference type="SAM" id="SignalP"/>
    </source>
</evidence>
<name>A0ABR9PP65_9BACT</name>
<gene>
    <name evidence="2" type="ORF">G4177_16250</name>
</gene>
<keyword evidence="3" id="KW-1185">Reference proteome</keyword>
<dbReference type="RefSeq" id="WP_193349169.1">
    <property type="nucleotide sequence ID" value="NZ_CBCSIP010000313.1"/>
</dbReference>
<dbReference type="SUPFAM" id="SSF53474">
    <property type="entry name" value="alpha/beta-Hydrolases"/>
    <property type="match status" value="1"/>
</dbReference>
<organism evidence="2 3">
    <name type="scientific">Corallococcus soli</name>
    <dbReference type="NCBI Taxonomy" id="2710757"/>
    <lineage>
        <taxon>Bacteria</taxon>
        <taxon>Pseudomonadati</taxon>
        <taxon>Myxococcota</taxon>
        <taxon>Myxococcia</taxon>
        <taxon>Myxococcales</taxon>
        <taxon>Cystobacterineae</taxon>
        <taxon>Myxococcaceae</taxon>
        <taxon>Corallococcus</taxon>
    </lineage>
</organism>
<feature type="signal peptide" evidence="1">
    <location>
        <begin position="1"/>
        <end position="30"/>
    </location>
</feature>
<sequence length="159" mass="16908">MPRTVKPPPGTKLLACLVTCLLAGACSRPAPPTAMTLRKTFRTQLDVSVHGKTGTALDRATGPELWMRNPVSFVESLRVPTQIIEGAEEGNTGAFEPLRKAAKGAPLSFLAVPGATHFSVLAPVTELLARKLAEAPAEAPAVSLTDAEVREAMRVERDR</sequence>
<evidence type="ECO:0000313" key="2">
    <source>
        <dbReference type="EMBL" id="MBE4749717.1"/>
    </source>
</evidence>
<proteinExistence type="predicted"/>
<dbReference type="EMBL" id="JAAIYO010000004">
    <property type="protein sequence ID" value="MBE4749717.1"/>
    <property type="molecule type" value="Genomic_DNA"/>
</dbReference>
<protein>
    <recommendedName>
        <fullName evidence="4">Alpha/beta hydrolase</fullName>
    </recommendedName>
</protein>
<feature type="chain" id="PRO_5047288744" description="Alpha/beta hydrolase" evidence="1">
    <location>
        <begin position="31"/>
        <end position="159"/>
    </location>
</feature>
<accession>A0ABR9PP65</accession>
<dbReference type="Proteomes" id="UP001516472">
    <property type="component" value="Unassembled WGS sequence"/>
</dbReference>
<evidence type="ECO:0008006" key="4">
    <source>
        <dbReference type="Google" id="ProtNLM"/>
    </source>
</evidence>